<dbReference type="PANTHER" id="PTHR22854">
    <property type="entry name" value="TRYPTOPHAN BIOSYNTHESIS PROTEIN"/>
    <property type="match status" value="1"/>
</dbReference>
<dbReference type="GO" id="GO:0004425">
    <property type="term" value="F:indole-3-glycerol-phosphate synthase activity"/>
    <property type="evidence" value="ECO:0007669"/>
    <property type="project" value="UniProtKB-EC"/>
</dbReference>
<organism evidence="10 11">
    <name type="scientific">Miscanthus lutarioriparius</name>
    <dbReference type="NCBI Taxonomy" id="422564"/>
    <lineage>
        <taxon>Eukaryota</taxon>
        <taxon>Viridiplantae</taxon>
        <taxon>Streptophyta</taxon>
        <taxon>Embryophyta</taxon>
        <taxon>Tracheophyta</taxon>
        <taxon>Spermatophyta</taxon>
        <taxon>Magnoliopsida</taxon>
        <taxon>Liliopsida</taxon>
        <taxon>Poales</taxon>
        <taxon>Poaceae</taxon>
        <taxon>PACMAD clade</taxon>
        <taxon>Panicoideae</taxon>
        <taxon>Andropogonodae</taxon>
        <taxon>Andropogoneae</taxon>
        <taxon>Saccharinae</taxon>
        <taxon>Miscanthus</taxon>
    </lineage>
</organism>
<dbReference type="SUPFAM" id="SSF51366">
    <property type="entry name" value="Ribulose-phoshate binding barrel"/>
    <property type="match status" value="1"/>
</dbReference>
<keyword evidence="8" id="KW-0456">Lyase</keyword>
<evidence type="ECO:0000313" key="11">
    <source>
        <dbReference type="Proteomes" id="UP000604825"/>
    </source>
</evidence>
<dbReference type="GO" id="GO:0000162">
    <property type="term" value="P:L-tryptophan biosynthetic process"/>
    <property type="evidence" value="ECO:0007669"/>
    <property type="project" value="UniProtKB-UniPathway"/>
</dbReference>
<gene>
    <name evidence="10" type="ORF">NCGR_LOCUS13417</name>
</gene>
<comment type="pathway">
    <text evidence="2">Amino-acid biosynthesis; L-tryptophan biosynthesis; L-tryptophan from chorismate: step 4/5.</text>
</comment>
<evidence type="ECO:0000256" key="3">
    <source>
        <dbReference type="ARBA" id="ARBA00012362"/>
    </source>
</evidence>
<dbReference type="AlphaFoldDB" id="A0A811NCC5"/>
<keyword evidence="6" id="KW-0822">Tryptophan biosynthesis</keyword>
<dbReference type="UniPathway" id="UPA00035">
    <property type="reaction ID" value="UER00043"/>
</dbReference>
<dbReference type="EC" id="4.1.1.48" evidence="3"/>
<name>A0A811NCC5_9POAL</name>
<evidence type="ECO:0000256" key="8">
    <source>
        <dbReference type="ARBA" id="ARBA00023239"/>
    </source>
</evidence>
<evidence type="ECO:0000313" key="10">
    <source>
        <dbReference type="EMBL" id="CAD6219810.1"/>
    </source>
</evidence>
<dbReference type="InterPro" id="IPR013798">
    <property type="entry name" value="Indole-3-glycerol_P_synth_dom"/>
</dbReference>
<evidence type="ECO:0000256" key="6">
    <source>
        <dbReference type="ARBA" id="ARBA00022822"/>
    </source>
</evidence>
<evidence type="ECO:0000256" key="5">
    <source>
        <dbReference type="ARBA" id="ARBA00022793"/>
    </source>
</evidence>
<feature type="domain" description="Indole-3-glycerol phosphate synthase" evidence="9">
    <location>
        <begin position="92"/>
        <end position="180"/>
    </location>
</feature>
<evidence type="ECO:0000256" key="7">
    <source>
        <dbReference type="ARBA" id="ARBA00023141"/>
    </source>
</evidence>
<dbReference type="Gene3D" id="3.20.20.70">
    <property type="entry name" value="Aldolase class I"/>
    <property type="match status" value="2"/>
</dbReference>
<dbReference type="InterPro" id="IPR011060">
    <property type="entry name" value="RibuloseP-bd_barrel"/>
</dbReference>
<dbReference type="EMBL" id="CAJGYO010000003">
    <property type="protein sequence ID" value="CAD6219810.1"/>
    <property type="molecule type" value="Genomic_DNA"/>
</dbReference>
<keyword evidence="5" id="KW-0210">Decarboxylase</keyword>
<dbReference type="InterPro" id="IPR045186">
    <property type="entry name" value="Indole-3-glycerol_P_synth"/>
</dbReference>
<evidence type="ECO:0000256" key="1">
    <source>
        <dbReference type="ARBA" id="ARBA00001633"/>
    </source>
</evidence>
<proteinExistence type="predicted"/>
<keyword evidence="4" id="KW-0028">Amino-acid biosynthesis</keyword>
<dbReference type="Proteomes" id="UP000604825">
    <property type="component" value="Unassembled WGS sequence"/>
</dbReference>
<sequence>MSMNAIVAAQGIQIWRWFHARYPSKGTDAKRAVPRNILEQIIWDKEVEVIQRKARTPLSDMKASAVLAPPPRDFLGALHAACHRNGEVPALIAEVHDERELDRVLKVDGVELIGINNRSLVDTANTNMLLEKRGYIIKKKRIQVVSESGLFTPDDVAYVQNAGIFTVLVGESLLAQEDPGRANAGLFGKELLP</sequence>
<evidence type="ECO:0000259" key="9">
    <source>
        <dbReference type="Pfam" id="PF00218"/>
    </source>
</evidence>
<keyword evidence="7" id="KW-0057">Aromatic amino acid biosynthesis</keyword>
<dbReference type="PANTHER" id="PTHR22854:SF14">
    <property type="entry name" value="INDOLE-3-GLYCEROL-PHOSPHATE SYNTHASE"/>
    <property type="match status" value="1"/>
</dbReference>
<dbReference type="OrthoDB" id="524799at2759"/>
<dbReference type="Pfam" id="PF00218">
    <property type="entry name" value="IGPS"/>
    <property type="match status" value="1"/>
</dbReference>
<dbReference type="InterPro" id="IPR013785">
    <property type="entry name" value="Aldolase_TIM"/>
</dbReference>
<reference evidence="10" key="1">
    <citation type="submission" date="2020-10" db="EMBL/GenBank/DDBJ databases">
        <authorList>
            <person name="Han B."/>
            <person name="Lu T."/>
            <person name="Zhao Q."/>
            <person name="Huang X."/>
            <person name="Zhao Y."/>
        </authorList>
    </citation>
    <scope>NUCLEOTIDE SEQUENCE</scope>
</reference>
<evidence type="ECO:0000256" key="4">
    <source>
        <dbReference type="ARBA" id="ARBA00022605"/>
    </source>
</evidence>
<comment type="caution">
    <text evidence="10">The sequence shown here is derived from an EMBL/GenBank/DDBJ whole genome shotgun (WGS) entry which is preliminary data.</text>
</comment>
<evidence type="ECO:0000256" key="2">
    <source>
        <dbReference type="ARBA" id="ARBA00004696"/>
    </source>
</evidence>
<accession>A0A811NCC5</accession>
<protein>
    <recommendedName>
        <fullName evidence="3">indole-3-glycerol-phosphate synthase</fullName>
        <ecNumber evidence="3">4.1.1.48</ecNumber>
    </recommendedName>
</protein>
<comment type="catalytic activity">
    <reaction evidence="1">
        <text>1-(2-carboxyphenylamino)-1-deoxy-D-ribulose 5-phosphate + H(+) = (1S,2R)-1-C-(indol-3-yl)glycerol 3-phosphate + CO2 + H2O</text>
        <dbReference type="Rhea" id="RHEA:23476"/>
        <dbReference type="ChEBI" id="CHEBI:15377"/>
        <dbReference type="ChEBI" id="CHEBI:15378"/>
        <dbReference type="ChEBI" id="CHEBI:16526"/>
        <dbReference type="ChEBI" id="CHEBI:58613"/>
        <dbReference type="ChEBI" id="CHEBI:58866"/>
        <dbReference type="EC" id="4.1.1.48"/>
    </reaction>
</comment>
<dbReference type="GO" id="GO:0004640">
    <property type="term" value="F:phosphoribosylanthranilate isomerase activity"/>
    <property type="evidence" value="ECO:0007669"/>
    <property type="project" value="TreeGrafter"/>
</dbReference>
<keyword evidence="11" id="KW-1185">Reference proteome</keyword>